<dbReference type="AlphaFoldDB" id="A0A4Z2EQ96"/>
<evidence type="ECO:0000313" key="2">
    <source>
        <dbReference type="Proteomes" id="UP000314294"/>
    </source>
</evidence>
<dbReference type="EMBL" id="SRLO01003820">
    <property type="protein sequence ID" value="TNN31086.1"/>
    <property type="molecule type" value="Genomic_DNA"/>
</dbReference>
<sequence>MQRCFFRDWERGAAVRPLAAVHAAVPQEVAEAAEAAAALLAAVLPVRRAVGEAPLALLAAERRRPAVAQQASRRLKLAPHCSHAYGGGGSSCSSCCSSSCCSSSCSSSCSSCSSSAAAACVSSCFRKLQSRLKDVPQAGQRWPLLLPGSA</sequence>
<name>A0A4Z2EQ96_9TELE</name>
<gene>
    <name evidence="1" type="ORF">EYF80_058762</name>
</gene>
<accession>A0A4Z2EQ96</accession>
<dbReference type="Proteomes" id="UP000314294">
    <property type="component" value="Unassembled WGS sequence"/>
</dbReference>
<comment type="caution">
    <text evidence="1">The sequence shown here is derived from an EMBL/GenBank/DDBJ whole genome shotgun (WGS) entry which is preliminary data.</text>
</comment>
<proteinExistence type="predicted"/>
<organism evidence="1 2">
    <name type="scientific">Liparis tanakae</name>
    <name type="common">Tanaka's snailfish</name>
    <dbReference type="NCBI Taxonomy" id="230148"/>
    <lineage>
        <taxon>Eukaryota</taxon>
        <taxon>Metazoa</taxon>
        <taxon>Chordata</taxon>
        <taxon>Craniata</taxon>
        <taxon>Vertebrata</taxon>
        <taxon>Euteleostomi</taxon>
        <taxon>Actinopterygii</taxon>
        <taxon>Neopterygii</taxon>
        <taxon>Teleostei</taxon>
        <taxon>Neoteleostei</taxon>
        <taxon>Acanthomorphata</taxon>
        <taxon>Eupercaria</taxon>
        <taxon>Perciformes</taxon>
        <taxon>Cottioidei</taxon>
        <taxon>Cottales</taxon>
        <taxon>Liparidae</taxon>
        <taxon>Liparis</taxon>
    </lineage>
</organism>
<protein>
    <submittedName>
        <fullName evidence="1">Uncharacterized protein</fullName>
    </submittedName>
</protein>
<reference evidence="1 2" key="1">
    <citation type="submission" date="2019-03" db="EMBL/GenBank/DDBJ databases">
        <title>First draft genome of Liparis tanakae, snailfish: a comprehensive survey of snailfish specific genes.</title>
        <authorList>
            <person name="Kim W."/>
            <person name="Song I."/>
            <person name="Jeong J.-H."/>
            <person name="Kim D."/>
            <person name="Kim S."/>
            <person name="Ryu S."/>
            <person name="Song J.Y."/>
            <person name="Lee S.K."/>
        </authorList>
    </citation>
    <scope>NUCLEOTIDE SEQUENCE [LARGE SCALE GENOMIC DNA]</scope>
    <source>
        <tissue evidence="1">Muscle</tissue>
    </source>
</reference>
<evidence type="ECO:0000313" key="1">
    <source>
        <dbReference type="EMBL" id="TNN31086.1"/>
    </source>
</evidence>
<keyword evidence="2" id="KW-1185">Reference proteome</keyword>